<dbReference type="EMBL" id="CAGKOT010000112">
    <property type="protein sequence ID" value="CAB5396195.1"/>
    <property type="molecule type" value="Genomic_DNA"/>
</dbReference>
<evidence type="ECO:0000259" key="2">
    <source>
        <dbReference type="Pfam" id="PF12660"/>
    </source>
</evidence>
<evidence type="ECO:0000313" key="4">
    <source>
        <dbReference type="Proteomes" id="UP000684084"/>
    </source>
</evidence>
<dbReference type="VEuPathDB" id="FungiDB:RhiirFUN_013236"/>
<dbReference type="InterPro" id="IPR044230">
    <property type="entry name" value="GTF3C4"/>
</dbReference>
<evidence type="ECO:0008006" key="5">
    <source>
        <dbReference type="Google" id="ProtNLM"/>
    </source>
</evidence>
<sequence>MNLNNGDVNTKPTIPNCLKWSEDNQILLFTPIGIYIFTPLYKGLNIDRNGTCVCTARVECQEFNKERGYFKFNNKVLDFTDRIIQENQETFRCATWSPNGTSNLKGCLFIAITTKYNVSIYGPKVNPINSDWIEIENMTENIINSYTNEKVEDITDEIIADQLQSISISWSPLFIGENFDPVSIIAIGSKAGTITFWSYNNGVNFLYCLQAHETWVTISSWSRWVNLGNNQYASSFVTGCVEGSVYLWQVSLSRDFSNNEDGDGKLLLSVTLRMTLTNEDGRMAEIMKWYDSADGSEKFAVIKGRKIYVWLSNESMLLYDAQIISLNFTMQMSKVVTGLTWRYDGSQLRVFTMDGNHWTFNVSNEEGINIDESRTNFINKSLITKWQEQEFEDEKDDESLEEFTFVEEVKNAEEENDSLMKEPIYYGADSSANELFVAVVFALESRTVQYLTDKFEVSHVTFIPTENYKSIEMRGSLVKQLLNRLEDPFLICRKSTTYLMWDLLEYCDPENEYYEDDSLFSMLEKALRNSLLQQSDNLHFLETSYSLFDMTTNDISMNGLVKKLKRQLYNHTLLNKSRIIIHLYCNTLRLEFNGEESIEIQNKIQYEISTLLKYFLGKVLNIISDCLQGGLIAGNERDQTFILNLCDWILLYYQTDEQLLNYAKVIYENLSGLQRTTTKRTFKDLDNEINWTIKLISSTKSAKTKKLKIPARESCPLCQKNVSLGPGFKGTCEKGHLWERCSITLSLLSNKHIKSCSTCKRKSLDITKFNDELSINSMFFKTILTKFIII</sequence>
<evidence type="ECO:0000259" key="1">
    <source>
        <dbReference type="Pfam" id="PF12657"/>
    </source>
</evidence>
<reference evidence="3" key="1">
    <citation type="submission" date="2020-05" db="EMBL/GenBank/DDBJ databases">
        <authorList>
            <person name="Rincon C."/>
            <person name="Sanders R I."/>
            <person name="Robbins C."/>
            <person name="Chaturvedi A."/>
        </authorList>
    </citation>
    <scope>NUCLEOTIDE SEQUENCE</scope>
    <source>
        <strain evidence="3">CHB12</strain>
    </source>
</reference>
<gene>
    <name evidence="3" type="ORF">CHRIB12_LOCUS24217</name>
</gene>
<dbReference type="AlphaFoldDB" id="A0A916EMZ8"/>
<dbReference type="PANTHER" id="PTHR15496">
    <property type="entry name" value="GENERAL TRANSCRIPTION FACTOR 3C POLYPEPTIDE 4 FAMILY"/>
    <property type="match status" value="1"/>
</dbReference>
<dbReference type="Proteomes" id="UP000684084">
    <property type="component" value="Unassembled WGS sequence"/>
</dbReference>
<evidence type="ECO:0000313" key="3">
    <source>
        <dbReference type="EMBL" id="CAB5396195.1"/>
    </source>
</evidence>
<dbReference type="SUPFAM" id="SSF50978">
    <property type="entry name" value="WD40 repeat-like"/>
    <property type="match status" value="1"/>
</dbReference>
<protein>
    <recommendedName>
        <fullName evidence="5">Transcription factor IIIC 90kDa subunit N-terminal domain-containing protein</fullName>
    </recommendedName>
</protein>
<proteinExistence type="predicted"/>
<dbReference type="GO" id="GO:0004402">
    <property type="term" value="F:histone acetyltransferase activity"/>
    <property type="evidence" value="ECO:0007669"/>
    <property type="project" value="InterPro"/>
</dbReference>
<dbReference type="InterPro" id="IPR036322">
    <property type="entry name" value="WD40_repeat_dom_sf"/>
</dbReference>
<dbReference type="InterPro" id="IPR024761">
    <property type="entry name" value="TFIIIC_delta_N"/>
</dbReference>
<name>A0A916EMZ8_9GLOM</name>
<dbReference type="Gene3D" id="2.130.10.10">
    <property type="entry name" value="YVTN repeat-like/Quinoprotein amine dehydrogenase"/>
    <property type="match status" value="1"/>
</dbReference>
<dbReference type="InterPro" id="IPR024764">
    <property type="entry name" value="TFIIIC_Znf"/>
</dbReference>
<dbReference type="Pfam" id="PF12657">
    <property type="entry name" value="TFIIIC_delta"/>
    <property type="match status" value="1"/>
</dbReference>
<accession>A0A916EMZ8</accession>
<dbReference type="Pfam" id="PF12660">
    <property type="entry name" value="zf-TFIIIC"/>
    <property type="match status" value="1"/>
</dbReference>
<dbReference type="PANTHER" id="PTHR15496:SF2">
    <property type="entry name" value="GENERAL TRANSCRIPTION FACTOR 3C POLYPEPTIDE 4"/>
    <property type="match status" value="1"/>
</dbReference>
<dbReference type="InterPro" id="IPR015943">
    <property type="entry name" value="WD40/YVTN_repeat-like_dom_sf"/>
</dbReference>
<comment type="caution">
    <text evidence="3">The sequence shown here is derived from an EMBL/GenBank/DDBJ whole genome shotgun (WGS) entry which is preliminary data.</text>
</comment>
<organism evidence="3 4">
    <name type="scientific">Rhizophagus irregularis</name>
    <dbReference type="NCBI Taxonomy" id="588596"/>
    <lineage>
        <taxon>Eukaryota</taxon>
        <taxon>Fungi</taxon>
        <taxon>Fungi incertae sedis</taxon>
        <taxon>Mucoromycota</taxon>
        <taxon>Glomeromycotina</taxon>
        <taxon>Glomeromycetes</taxon>
        <taxon>Glomerales</taxon>
        <taxon>Glomeraceae</taxon>
        <taxon>Rhizophagus</taxon>
    </lineage>
</organism>
<dbReference type="GO" id="GO:0000127">
    <property type="term" value="C:transcription factor TFIIIC complex"/>
    <property type="evidence" value="ECO:0007669"/>
    <property type="project" value="InterPro"/>
</dbReference>
<dbReference type="GO" id="GO:0006384">
    <property type="term" value="P:transcription initiation at RNA polymerase III promoter"/>
    <property type="evidence" value="ECO:0007669"/>
    <property type="project" value="InterPro"/>
</dbReference>
<dbReference type="OrthoDB" id="6021743at2759"/>
<feature type="domain" description="Transcription factor IIIC 90kDa subunit N-terminal" evidence="1">
    <location>
        <begin position="20"/>
        <end position="452"/>
    </location>
</feature>
<feature type="domain" description="Transcription factor IIIC putative zinc-finger" evidence="2">
    <location>
        <begin position="708"/>
        <end position="771"/>
    </location>
</feature>